<name>A0A227KRR5_9BURK</name>
<evidence type="ECO:0000313" key="4">
    <source>
        <dbReference type="EMBL" id="OXE50228.1"/>
    </source>
</evidence>
<gene>
    <name evidence="4" type="ORF">ADH67_04335</name>
</gene>
<dbReference type="Pfam" id="PF11738">
    <property type="entry name" value="DUF3298"/>
    <property type="match status" value="1"/>
</dbReference>
<organism evidence="4 5">
    <name type="scientific">Turicimonas muris</name>
    <dbReference type="NCBI Taxonomy" id="1796652"/>
    <lineage>
        <taxon>Bacteria</taxon>
        <taxon>Pseudomonadati</taxon>
        <taxon>Pseudomonadota</taxon>
        <taxon>Betaproteobacteria</taxon>
        <taxon>Burkholderiales</taxon>
        <taxon>Sutterellaceae</taxon>
        <taxon>Turicimonas</taxon>
    </lineage>
</organism>
<evidence type="ECO:0000259" key="3">
    <source>
        <dbReference type="Pfam" id="PF13739"/>
    </source>
</evidence>
<keyword evidence="5" id="KW-1185">Reference proteome</keyword>
<proteinExistence type="predicted"/>
<dbReference type="GeneID" id="78362353"/>
<feature type="domain" description="Deacetylase PdaC" evidence="3">
    <location>
        <begin position="48"/>
        <end position="130"/>
    </location>
</feature>
<evidence type="ECO:0000313" key="5">
    <source>
        <dbReference type="Proteomes" id="UP000214610"/>
    </source>
</evidence>
<protein>
    <submittedName>
        <fullName evidence="4">DUF3298/DUF4163 domain-containing protein</fullName>
    </submittedName>
</protein>
<feature type="signal peptide" evidence="1">
    <location>
        <begin position="1"/>
        <end position="25"/>
    </location>
</feature>
<dbReference type="InterPro" id="IPR025303">
    <property type="entry name" value="PdaC"/>
</dbReference>
<dbReference type="InterPro" id="IPR021729">
    <property type="entry name" value="DUF3298"/>
</dbReference>
<dbReference type="Proteomes" id="UP000214610">
    <property type="component" value="Unassembled WGS sequence"/>
</dbReference>
<dbReference type="AlphaFoldDB" id="A0A227KRR5"/>
<evidence type="ECO:0000259" key="2">
    <source>
        <dbReference type="Pfam" id="PF11738"/>
    </source>
</evidence>
<evidence type="ECO:0000256" key="1">
    <source>
        <dbReference type="SAM" id="SignalP"/>
    </source>
</evidence>
<dbReference type="Gene3D" id="3.90.640.20">
    <property type="entry name" value="Heat-shock cognate protein, ATPase"/>
    <property type="match status" value="1"/>
</dbReference>
<dbReference type="EMBL" id="NHMP01000002">
    <property type="protein sequence ID" value="OXE50228.1"/>
    <property type="molecule type" value="Genomic_DNA"/>
</dbReference>
<dbReference type="Gene3D" id="3.30.565.40">
    <property type="entry name" value="Fervidobacterium nodosum Rt17-B1 like"/>
    <property type="match status" value="1"/>
</dbReference>
<keyword evidence="1" id="KW-0732">Signal</keyword>
<accession>A0A227KRR5</accession>
<comment type="caution">
    <text evidence="4">The sequence shown here is derived from an EMBL/GenBank/DDBJ whole genome shotgun (WGS) entry which is preliminary data.</text>
</comment>
<dbReference type="InterPro" id="IPR037126">
    <property type="entry name" value="PdaC/RsiV-like_sf"/>
</dbReference>
<sequence>MHYYKLSIACFIAVCTLVLPYSASAVPAQQLPEYQNSTLQIENAKRPSVSISYPVFGKKNIDKAIKFFINNQAAAYLQMANENFEAMDEESRKLAQWDMNGTFTVTQPSEDVVSVVFTIESYSGGAHGNYSEEVLNFDLKTDRELQFQDLFEEPSVALKLLSQYCASALKEKIGEQADADMITYETYPTLANFSEIQLAPGKVIIHFQPYQVAPWVEGAPQITVPLKKLSEAKPEAEVFSPN</sequence>
<reference evidence="5" key="1">
    <citation type="submission" date="2017-05" db="EMBL/GenBank/DDBJ databases">
        <title>Improved OligoMM genomes.</title>
        <authorList>
            <person name="Garzetti D."/>
        </authorList>
    </citation>
    <scope>NUCLEOTIDE SEQUENCE [LARGE SCALE GENOMIC DNA]</scope>
    <source>
        <strain evidence="5">YL45</strain>
    </source>
</reference>
<feature type="domain" description="DUF3298" evidence="2">
    <location>
        <begin position="149"/>
        <end position="226"/>
    </location>
</feature>
<feature type="chain" id="PRO_5011261036" evidence="1">
    <location>
        <begin position="26"/>
        <end position="242"/>
    </location>
</feature>
<dbReference type="RefSeq" id="WP_066594555.1">
    <property type="nucleotide sequence ID" value="NZ_CAJTBZ010000027.1"/>
</dbReference>
<dbReference type="Pfam" id="PF13739">
    <property type="entry name" value="PdaC"/>
    <property type="match status" value="1"/>
</dbReference>